<dbReference type="EMBL" id="PIPT01000007">
    <property type="protein sequence ID" value="RUO46845.1"/>
    <property type="molecule type" value="Genomic_DNA"/>
</dbReference>
<gene>
    <name evidence="3" type="ORF">CWE21_09575</name>
</gene>
<dbReference type="SMART" id="SM00530">
    <property type="entry name" value="HTH_XRE"/>
    <property type="match status" value="1"/>
</dbReference>
<dbReference type="AlphaFoldDB" id="A0A432XDR2"/>
<dbReference type="GO" id="GO:0003677">
    <property type="term" value="F:DNA binding"/>
    <property type="evidence" value="ECO:0007669"/>
    <property type="project" value="InterPro"/>
</dbReference>
<keyword evidence="1" id="KW-1133">Transmembrane helix</keyword>
<keyword evidence="4" id="KW-1185">Reference proteome</keyword>
<evidence type="ECO:0000256" key="1">
    <source>
        <dbReference type="SAM" id="Phobius"/>
    </source>
</evidence>
<dbReference type="RefSeq" id="WP_126834222.1">
    <property type="nucleotide sequence ID" value="NZ_PIPT01000007.1"/>
</dbReference>
<organism evidence="3 4">
    <name type="scientific">Pseudidiomarina aquimaris</name>
    <dbReference type="NCBI Taxonomy" id="641841"/>
    <lineage>
        <taxon>Bacteria</taxon>
        <taxon>Pseudomonadati</taxon>
        <taxon>Pseudomonadota</taxon>
        <taxon>Gammaproteobacteria</taxon>
        <taxon>Alteromonadales</taxon>
        <taxon>Idiomarinaceae</taxon>
        <taxon>Pseudidiomarina</taxon>
    </lineage>
</organism>
<evidence type="ECO:0000259" key="2">
    <source>
        <dbReference type="PROSITE" id="PS50943"/>
    </source>
</evidence>
<dbReference type="PANTHER" id="PTHR34980">
    <property type="entry name" value="INNER MEMBRANE PROTEIN-RELATED-RELATED"/>
    <property type="match status" value="1"/>
</dbReference>
<dbReference type="OrthoDB" id="21915at2"/>
<evidence type="ECO:0000313" key="4">
    <source>
        <dbReference type="Proteomes" id="UP000286678"/>
    </source>
</evidence>
<dbReference type="Proteomes" id="UP000286678">
    <property type="component" value="Unassembled WGS sequence"/>
</dbReference>
<dbReference type="GO" id="GO:0005886">
    <property type="term" value="C:plasma membrane"/>
    <property type="evidence" value="ECO:0007669"/>
    <property type="project" value="TreeGrafter"/>
</dbReference>
<dbReference type="PROSITE" id="PS50943">
    <property type="entry name" value="HTH_CROC1"/>
    <property type="match status" value="1"/>
</dbReference>
<dbReference type="PANTHER" id="PTHR34980:SF2">
    <property type="entry name" value="INNER MEMBRANE PROTEIN YHAH-RELATED"/>
    <property type="match status" value="1"/>
</dbReference>
<proteinExistence type="predicted"/>
<name>A0A432XDR2_9GAMM</name>
<protein>
    <recommendedName>
        <fullName evidence="2">HTH cro/C1-type domain-containing protein</fullName>
    </recommendedName>
</protein>
<keyword evidence="1" id="KW-0812">Transmembrane</keyword>
<accession>A0A432XDR2</accession>
<dbReference type="CDD" id="cd00093">
    <property type="entry name" value="HTH_XRE"/>
    <property type="match status" value="1"/>
</dbReference>
<dbReference type="Gene3D" id="1.10.260.40">
    <property type="entry name" value="lambda repressor-like DNA-binding domains"/>
    <property type="match status" value="1"/>
</dbReference>
<keyword evidence="1" id="KW-0472">Membrane</keyword>
<feature type="transmembrane region" description="Helical" evidence="1">
    <location>
        <begin position="95"/>
        <end position="124"/>
    </location>
</feature>
<dbReference type="Pfam" id="PF05656">
    <property type="entry name" value="DUF805"/>
    <property type="match status" value="1"/>
</dbReference>
<dbReference type="InterPro" id="IPR001387">
    <property type="entry name" value="Cro/C1-type_HTH"/>
</dbReference>
<feature type="transmembrane region" description="Helical" evidence="1">
    <location>
        <begin position="144"/>
        <end position="163"/>
    </location>
</feature>
<evidence type="ECO:0000313" key="3">
    <source>
        <dbReference type="EMBL" id="RUO46845.1"/>
    </source>
</evidence>
<sequence>MNINSETVKRLRAERGWSQEQLSELCSVNLRTIQRLEKRGSASPETIKALAAVFEVGVDTLLRSQANTPQGAATSVLNTLKNFDDFQGRSSRYEFWWFFLFFVLLLALAETLHVVLASIVAIILLVPFLAVSSRRLRDAGQSIWWQWLYLVPFGVLLVLYFLAMPSLEPSQAKTDALD</sequence>
<dbReference type="Pfam" id="PF01381">
    <property type="entry name" value="HTH_3"/>
    <property type="match status" value="1"/>
</dbReference>
<dbReference type="InterPro" id="IPR010982">
    <property type="entry name" value="Lambda_DNA-bd_dom_sf"/>
</dbReference>
<comment type="caution">
    <text evidence="3">The sequence shown here is derived from an EMBL/GenBank/DDBJ whole genome shotgun (WGS) entry which is preliminary data.</text>
</comment>
<dbReference type="SUPFAM" id="SSF47413">
    <property type="entry name" value="lambda repressor-like DNA-binding domains"/>
    <property type="match status" value="1"/>
</dbReference>
<dbReference type="InterPro" id="IPR008523">
    <property type="entry name" value="DUF805"/>
</dbReference>
<reference evidence="4" key="1">
    <citation type="journal article" date="2018" name="Front. Microbiol.">
        <title>Genome-Based Analysis Reveals the Taxonomy and Diversity of the Family Idiomarinaceae.</title>
        <authorList>
            <person name="Liu Y."/>
            <person name="Lai Q."/>
            <person name="Shao Z."/>
        </authorList>
    </citation>
    <scope>NUCLEOTIDE SEQUENCE [LARGE SCALE GENOMIC DNA]</scope>
    <source>
        <strain evidence="4">SW15</strain>
    </source>
</reference>
<feature type="domain" description="HTH cro/C1-type" evidence="2">
    <location>
        <begin position="8"/>
        <end position="61"/>
    </location>
</feature>